<evidence type="ECO:0000256" key="1">
    <source>
        <dbReference type="ARBA" id="ARBA00004370"/>
    </source>
</evidence>
<dbReference type="GO" id="GO:0016020">
    <property type="term" value="C:membrane"/>
    <property type="evidence" value="ECO:0007669"/>
    <property type="project" value="UniProtKB-SubCell"/>
</dbReference>
<evidence type="ECO:0000256" key="2">
    <source>
        <dbReference type="ARBA" id="ARBA00022448"/>
    </source>
</evidence>
<comment type="caution">
    <text evidence="9">The sequence shown here is derived from an EMBL/GenBank/DDBJ whole genome shotgun (WGS) entry which is preliminary data.</text>
</comment>
<evidence type="ECO:0000313" key="10">
    <source>
        <dbReference type="Proteomes" id="UP000198406"/>
    </source>
</evidence>
<feature type="transmembrane region" description="Helical" evidence="7">
    <location>
        <begin position="430"/>
        <end position="449"/>
    </location>
</feature>
<dbReference type="InterPro" id="IPR013057">
    <property type="entry name" value="AA_transpt_TM"/>
</dbReference>
<accession>A0A1Z5JBF6</accession>
<keyword evidence="2" id="KW-0813">Transport</keyword>
<evidence type="ECO:0000256" key="5">
    <source>
        <dbReference type="ARBA" id="ARBA00023136"/>
    </source>
</evidence>
<feature type="transmembrane region" description="Helical" evidence="7">
    <location>
        <begin position="264"/>
        <end position="284"/>
    </location>
</feature>
<dbReference type="InParanoid" id="A0A1Z5JBF6"/>
<feature type="transmembrane region" description="Helical" evidence="7">
    <location>
        <begin position="240"/>
        <end position="258"/>
    </location>
</feature>
<evidence type="ECO:0000256" key="7">
    <source>
        <dbReference type="SAM" id="Phobius"/>
    </source>
</evidence>
<proteinExistence type="predicted"/>
<dbReference type="Pfam" id="PF01490">
    <property type="entry name" value="Aa_trans"/>
    <property type="match status" value="1"/>
</dbReference>
<protein>
    <recommendedName>
        <fullName evidence="8">Amino acid transporter transmembrane domain-containing protein</fullName>
    </recommendedName>
</protein>
<dbReference type="PANTHER" id="PTHR48017">
    <property type="entry name" value="OS05G0424000 PROTEIN-RELATED"/>
    <property type="match status" value="1"/>
</dbReference>
<evidence type="ECO:0000256" key="3">
    <source>
        <dbReference type="ARBA" id="ARBA00022692"/>
    </source>
</evidence>
<keyword evidence="3 7" id="KW-0812">Transmembrane</keyword>
<feature type="transmembrane region" description="Helical" evidence="7">
    <location>
        <begin position="296"/>
        <end position="319"/>
    </location>
</feature>
<feature type="compositionally biased region" description="Polar residues" evidence="6">
    <location>
        <begin position="18"/>
        <end position="33"/>
    </location>
</feature>
<feature type="region of interest" description="Disordered" evidence="6">
    <location>
        <begin position="1"/>
        <end position="33"/>
    </location>
</feature>
<evidence type="ECO:0000256" key="4">
    <source>
        <dbReference type="ARBA" id="ARBA00022989"/>
    </source>
</evidence>
<dbReference type="Proteomes" id="UP000198406">
    <property type="component" value="Unassembled WGS sequence"/>
</dbReference>
<comment type="subcellular location">
    <subcellularLocation>
        <location evidence="1">Membrane</location>
    </subcellularLocation>
</comment>
<dbReference type="OrthoDB" id="206873at2759"/>
<reference evidence="9 10" key="1">
    <citation type="journal article" date="2015" name="Plant Cell">
        <title>Oil accumulation by the oleaginous diatom Fistulifera solaris as revealed by the genome and transcriptome.</title>
        <authorList>
            <person name="Tanaka T."/>
            <person name="Maeda Y."/>
            <person name="Veluchamy A."/>
            <person name="Tanaka M."/>
            <person name="Abida H."/>
            <person name="Marechal E."/>
            <person name="Bowler C."/>
            <person name="Muto M."/>
            <person name="Sunaga Y."/>
            <person name="Tanaka M."/>
            <person name="Yoshino T."/>
            <person name="Taniguchi T."/>
            <person name="Fukuda Y."/>
            <person name="Nemoto M."/>
            <person name="Matsumoto M."/>
            <person name="Wong P.S."/>
            <person name="Aburatani S."/>
            <person name="Fujibuchi W."/>
        </authorList>
    </citation>
    <scope>NUCLEOTIDE SEQUENCE [LARGE SCALE GENOMIC DNA]</scope>
    <source>
        <strain evidence="9 10">JPCC DA0580</strain>
    </source>
</reference>
<sequence length="467" mass="51650">MTSLLDIFEPPKDHHPTKNASNHPSNVTTNEQTQLLPTNLTSNVLIRHDSEFSIDSNYSPGNNDASRLLNVGQGALLLTAECLGTGLLALPGNIATLGNFWGFFFLVMQLPINLYAGTILHWTALDVEQQHELENRWYQESLQQGKIAKTACLEKNTQSEVIQSKIADDTDYREINQNTANSILSLLSQQQQQSDPEWVDLLPLTACTGEKLHHDTATHDFIGFTQALFDHKRATRMVRIIYYSNIFLVLGNYVLVMSHALQAVFVRLCLPMAGLCACLCMLGVSQLRTMARLGRTASLLSLLALLVVVVQCIHAIHFSASSKIHTDMSLPATSTVTSWLRKFSALGSIGFAVGSQKLFLNIRHELVDRQRAPQSLALSLSNAIPFFSDLVSFIGAITSVPLTLLLPAVFWRKRHGLALFRLSLDWSCALTYFSLVFMITATAGSVYSIQQDWSKHGAPFSCQLSGS</sequence>
<keyword evidence="4 7" id="KW-1133">Transmembrane helix</keyword>
<evidence type="ECO:0000259" key="8">
    <source>
        <dbReference type="Pfam" id="PF01490"/>
    </source>
</evidence>
<feature type="domain" description="Amino acid transporter transmembrane" evidence="8">
    <location>
        <begin position="378"/>
        <end position="445"/>
    </location>
</feature>
<dbReference type="AlphaFoldDB" id="A0A1Z5JBF6"/>
<gene>
    <name evidence="9" type="ORF">FisN_7Lh392</name>
</gene>
<dbReference type="EMBL" id="BDSP01000039">
    <property type="protein sequence ID" value="GAX11286.1"/>
    <property type="molecule type" value="Genomic_DNA"/>
</dbReference>
<organism evidence="9 10">
    <name type="scientific">Fistulifera solaris</name>
    <name type="common">Oleaginous diatom</name>
    <dbReference type="NCBI Taxonomy" id="1519565"/>
    <lineage>
        <taxon>Eukaryota</taxon>
        <taxon>Sar</taxon>
        <taxon>Stramenopiles</taxon>
        <taxon>Ochrophyta</taxon>
        <taxon>Bacillariophyta</taxon>
        <taxon>Bacillariophyceae</taxon>
        <taxon>Bacillariophycidae</taxon>
        <taxon>Naviculales</taxon>
        <taxon>Naviculaceae</taxon>
        <taxon>Fistulifera</taxon>
    </lineage>
</organism>
<evidence type="ECO:0000313" key="9">
    <source>
        <dbReference type="EMBL" id="GAX11286.1"/>
    </source>
</evidence>
<keyword evidence="10" id="KW-1185">Reference proteome</keyword>
<evidence type="ECO:0000256" key="6">
    <source>
        <dbReference type="SAM" id="MobiDB-lite"/>
    </source>
</evidence>
<keyword evidence="5 7" id="KW-0472">Membrane</keyword>
<name>A0A1Z5JBF6_FISSO</name>
<feature type="transmembrane region" description="Helical" evidence="7">
    <location>
        <begin position="383"/>
        <end position="410"/>
    </location>
</feature>